<sequence length="82" mass="9067">MAGVAGQGRAREGREREGKEEVRAERGRGKKVKRGSESGFRVGEGLKGFGDRNCDRLWRSQMTLLRPPPAAARFLLGQKSIL</sequence>
<evidence type="ECO:0000313" key="2">
    <source>
        <dbReference type="Proteomes" id="UP001234297"/>
    </source>
</evidence>
<name>A0ACC2M1M9_PERAE</name>
<proteinExistence type="predicted"/>
<accession>A0ACC2M1M9</accession>
<evidence type="ECO:0000313" key="1">
    <source>
        <dbReference type="EMBL" id="KAJ8639209.1"/>
    </source>
</evidence>
<protein>
    <submittedName>
        <fullName evidence="1">Uncharacterized protein</fullName>
    </submittedName>
</protein>
<comment type="caution">
    <text evidence="1">The sequence shown here is derived from an EMBL/GenBank/DDBJ whole genome shotgun (WGS) entry which is preliminary data.</text>
</comment>
<dbReference type="EMBL" id="CM056813">
    <property type="protein sequence ID" value="KAJ8639209.1"/>
    <property type="molecule type" value="Genomic_DNA"/>
</dbReference>
<reference evidence="1 2" key="1">
    <citation type="journal article" date="2022" name="Hortic Res">
        <title>A haplotype resolved chromosomal level avocado genome allows analysis of novel avocado genes.</title>
        <authorList>
            <person name="Nath O."/>
            <person name="Fletcher S.J."/>
            <person name="Hayward A."/>
            <person name="Shaw L.M."/>
            <person name="Masouleh A.K."/>
            <person name="Furtado A."/>
            <person name="Henry R.J."/>
            <person name="Mitter N."/>
        </authorList>
    </citation>
    <scope>NUCLEOTIDE SEQUENCE [LARGE SCALE GENOMIC DNA]</scope>
    <source>
        <strain evidence="2">cv. Hass</strain>
    </source>
</reference>
<keyword evidence="2" id="KW-1185">Reference proteome</keyword>
<gene>
    <name evidence="1" type="ORF">MRB53_015903</name>
</gene>
<dbReference type="Proteomes" id="UP001234297">
    <property type="component" value="Chromosome 5"/>
</dbReference>
<organism evidence="1 2">
    <name type="scientific">Persea americana</name>
    <name type="common">Avocado</name>
    <dbReference type="NCBI Taxonomy" id="3435"/>
    <lineage>
        <taxon>Eukaryota</taxon>
        <taxon>Viridiplantae</taxon>
        <taxon>Streptophyta</taxon>
        <taxon>Embryophyta</taxon>
        <taxon>Tracheophyta</taxon>
        <taxon>Spermatophyta</taxon>
        <taxon>Magnoliopsida</taxon>
        <taxon>Magnoliidae</taxon>
        <taxon>Laurales</taxon>
        <taxon>Lauraceae</taxon>
        <taxon>Persea</taxon>
    </lineage>
</organism>